<dbReference type="GO" id="GO:0051087">
    <property type="term" value="F:protein-folding chaperone binding"/>
    <property type="evidence" value="ECO:0007669"/>
    <property type="project" value="InterPro"/>
</dbReference>
<dbReference type="HAMAP" id="MF_01151">
    <property type="entry name" value="GrpE"/>
    <property type="match status" value="1"/>
</dbReference>
<comment type="similarity">
    <text evidence="1 3 5">Belongs to the GrpE family.</text>
</comment>
<dbReference type="Gene3D" id="3.90.20.20">
    <property type="match status" value="1"/>
</dbReference>
<name>A0A853A193_9ACTN</name>
<dbReference type="InterPro" id="IPR013805">
    <property type="entry name" value="GrpE_CC"/>
</dbReference>
<dbReference type="Proteomes" id="UP000567795">
    <property type="component" value="Unassembled WGS sequence"/>
</dbReference>
<feature type="compositionally biased region" description="Basic residues" evidence="7">
    <location>
        <begin position="1"/>
        <end position="12"/>
    </location>
</feature>
<keyword evidence="3" id="KW-0963">Cytoplasm</keyword>
<gene>
    <name evidence="3" type="primary">grpE</name>
    <name evidence="8" type="ORF">FHU37_001225</name>
</gene>
<comment type="caution">
    <text evidence="8">The sequence shown here is derived from an EMBL/GenBank/DDBJ whole genome shotgun (WGS) entry which is preliminary data.</text>
</comment>
<keyword evidence="2 3" id="KW-0143">Chaperone</keyword>
<keyword evidence="3 4" id="KW-0346">Stress response</keyword>
<evidence type="ECO:0000256" key="1">
    <source>
        <dbReference type="ARBA" id="ARBA00009054"/>
    </source>
</evidence>
<dbReference type="EMBL" id="JACBZD010000001">
    <property type="protein sequence ID" value="NYI04282.1"/>
    <property type="molecule type" value="Genomic_DNA"/>
</dbReference>
<accession>A0A853A193</accession>
<evidence type="ECO:0000313" key="9">
    <source>
        <dbReference type="Proteomes" id="UP000567795"/>
    </source>
</evidence>
<evidence type="ECO:0000256" key="3">
    <source>
        <dbReference type="HAMAP-Rule" id="MF_01151"/>
    </source>
</evidence>
<dbReference type="PROSITE" id="PS01071">
    <property type="entry name" value="GRPE"/>
    <property type="match status" value="1"/>
</dbReference>
<feature type="compositionally biased region" description="Gly residues" evidence="7">
    <location>
        <begin position="30"/>
        <end position="39"/>
    </location>
</feature>
<dbReference type="PRINTS" id="PR00773">
    <property type="entry name" value="GRPEPROTEIN"/>
</dbReference>
<evidence type="ECO:0000256" key="6">
    <source>
        <dbReference type="SAM" id="Coils"/>
    </source>
</evidence>
<dbReference type="PANTHER" id="PTHR21237">
    <property type="entry name" value="GRPE PROTEIN"/>
    <property type="match status" value="1"/>
</dbReference>
<evidence type="ECO:0000256" key="2">
    <source>
        <dbReference type="ARBA" id="ARBA00023186"/>
    </source>
</evidence>
<proteinExistence type="inferred from homology"/>
<dbReference type="SUPFAM" id="SSF58014">
    <property type="entry name" value="Coiled-coil domain of nucleotide exchange factor GrpE"/>
    <property type="match status" value="1"/>
</dbReference>
<dbReference type="PANTHER" id="PTHR21237:SF23">
    <property type="entry name" value="GRPE PROTEIN HOMOLOG, MITOCHONDRIAL"/>
    <property type="match status" value="1"/>
</dbReference>
<dbReference type="AlphaFoldDB" id="A0A853A193"/>
<dbReference type="InterPro" id="IPR000740">
    <property type="entry name" value="GrpE"/>
</dbReference>
<dbReference type="CDD" id="cd00446">
    <property type="entry name" value="GrpE"/>
    <property type="match status" value="1"/>
</dbReference>
<keyword evidence="9" id="KW-1185">Reference proteome</keyword>
<comment type="subcellular location">
    <subcellularLocation>
        <location evidence="3">Cytoplasm</location>
    </subcellularLocation>
</comment>
<evidence type="ECO:0000256" key="5">
    <source>
        <dbReference type="RuleBase" id="RU004478"/>
    </source>
</evidence>
<evidence type="ECO:0000256" key="4">
    <source>
        <dbReference type="RuleBase" id="RU000639"/>
    </source>
</evidence>
<protein>
    <recommendedName>
        <fullName evidence="3 4">Protein GrpE</fullName>
    </recommendedName>
    <alternativeName>
        <fullName evidence="3">HSP-70 cofactor</fullName>
    </alternativeName>
</protein>
<evidence type="ECO:0000256" key="7">
    <source>
        <dbReference type="SAM" id="MobiDB-lite"/>
    </source>
</evidence>
<dbReference type="RefSeq" id="WP_179813198.1">
    <property type="nucleotide sequence ID" value="NZ_JACBZD010000001.1"/>
</dbReference>
<dbReference type="GO" id="GO:0042803">
    <property type="term" value="F:protein homodimerization activity"/>
    <property type="evidence" value="ECO:0007669"/>
    <property type="project" value="InterPro"/>
</dbReference>
<dbReference type="GO" id="GO:0051082">
    <property type="term" value="F:unfolded protein binding"/>
    <property type="evidence" value="ECO:0007669"/>
    <property type="project" value="TreeGrafter"/>
</dbReference>
<dbReference type="GO" id="GO:0006457">
    <property type="term" value="P:protein folding"/>
    <property type="evidence" value="ECO:0007669"/>
    <property type="project" value="InterPro"/>
</dbReference>
<organism evidence="8 9">
    <name type="scientific">Allostreptomyces psammosilenae</name>
    <dbReference type="NCBI Taxonomy" id="1892865"/>
    <lineage>
        <taxon>Bacteria</taxon>
        <taxon>Bacillati</taxon>
        <taxon>Actinomycetota</taxon>
        <taxon>Actinomycetes</taxon>
        <taxon>Kitasatosporales</taxon>
        <taxon>Streptomycetaceae</taxon>
        <taxon>Allostreptomyces</taxon>
    </lineage>
</organism>
<dbReference type="Gene3D" id="2.30.22.10">
    <property type="entry name" value="Head domain of nucleotide exchange factor GrpE"/>
    <property type="match status" value="1"/>
</dbReference>
<dbReference type="Pfam" id="PF01025">
    <property type="entry name" value="GrpE"/>
    <property type="match status" value="1"/>
</dbReference>
<comment type="function">
    <text evidence="3 4">Participates actively in the response to hyperosmotic and heat shock by preventing the aggregation of stress-denatured proteins, in association with DnaK and GrpE. It is the nucleotide exchange factor for DnaK and may function as a thermosensor. Unfolded proteins bind initially to DnaJ; upon interaction with the DnaJ-bound protein, DnaK hydrolyzes its bound ATP, resulting in the formation of a stable complex. GrpE releases ADP from DnaK; ATP binding to DnaK triggers the release of the substrate protein, thus completing the reaction cycle. Several rounds of ATP-dependent interactions between DnaJ, DnaK and GrpE are required for fully efficient folding.</text>
</comment>
<dbReference type="InterPro" id="IPR009012">
    <property type="entry name" value="GrpE_head"/>
</dbReference>
<dbReference type="GO" id="GO:0005737">
    <property type="term" value="C:cytoplasm"/>
    <property type="evidence" value="ECO:0007669"/>
    <property type="project" value="UniProtKB-SubCell"/>
</dbReference>
<reference evidence="8 9" key="1">
    <citation type="submission" date="2020-07" db="EMBL/GenBank/DDBJ databases">
        <title>Sequencing the genomes of 1000 actinobacteria strains.</title>
        <authorList>
            <person name="Klenk H.-P."/>
        </authorList>
    </citation>
    <scope>NUCLEOTIDE SEQUENCE [LARGE SCALE GENOMIC DNA]</scope>
    <source>
        <strain evidence="8 9">DSM 42178</strain>
    </source>
</reference>
<dbReference type="GO" id="GO:0000774">
    <property type="term" value="F:adenyl-nucleotide exchange factor activity"/>
    <property type="evidence" value="ECO:0007669"/>
    <property type="project" value="InterPro"/>
</dbReference>
<comment type="subunit">
    <text evidence="3">Homodimer.</text>
</comment>
<evidence type="ECO:0000313" key="8">
    <source>
        <dbReference type="EMBL" id="NYI04282.1"/>
    </source>
</evidence>
<dbReference type="SUPFAM" id="SSF51064">
    <property type="entry name" value="Head domain of nucleotide exchange factor GrpE"/>
    <property type="match status" value="1"/>
</dbReference>
<feature type="coiled-coil region" evidence="6">
    <location>
        <begin position="72"/>
        <end position="102"/>
    </location>
</feature>
<feature type="region of interest" description="Disordered" evidence="7">
    <location>
        <begin position="1"/>
        <end position="72"/>
    </location>
</feature>
<feature type="compositionally biased region" description="Pro residues" evidence="7">
    <location>
        <begin position="55"/>
        <end position="68"/>
    </location>
</feature>
<sequence>MRRPPRSRHPGRRSTPVVVRDLRRVDPDTGGPGPCGLGGPKPLTPAGRDTDHGGTPPPADPPAGPPPGAGRRDELRERVADLQRLKAEYDNYRKRVRRDRIAVREIAVANVLAGLLPVLDAVAAARESGEVVAGFEAVVETLQAQLAALGLRSFGREGEPFDPTVHRAVTLSHSTAVDRPTCVRVLRPGYRVGDQLLRPAEVMVAEPPA</sequence>
<keyword evidence="6" id="KW-0175">Coiled coil</keyword>